<dbReference type="RefSeq" id="WP_004048298.1">
    <property type="nucleotide sequence ID" value="NZ_AOJE01000043.1"/>
</dbReference>
<dbReference type="Gene3D" id="2.130.10.10">
    <property type="entry name" value="YVTN repeat-like/Quinoprotein amine dehydrogenase"/>
    <property type="match status" value="1"/>
</dbReference>
<comment type="caution">
    <text evidence="3">The sequence shown here is derived from an EMBL/GenBank/DDBJ whole genome shotgun (WGS) entry which is preliminary data.</text>
</comment>
<dbReference type="PATRIC" id="fig|1227484.4.peg.1743"/>
<proteinExistence type="inferred from homology"/>
<dbReference type="SUPFAM" id="SSF51004">
    <property type="entry name" value="C-terminal (heme d1) domain of cytochrome cd1-nitrite reductase"/>
    <property type="match status" value="1"/>
</dbReference>
<dbReference type="eggNOG" id="arCOG02562">
    <property type="taxonomic scope" value="Archaea"/>
</dbReference>
<accession>M0DU74</accession>
<dbReference type="EMBL" id="AOJE01000043">
    <property type="protein sequence ID" value="ELZ39045.1"/>
    <property type="molecule type" value="Genomic_DNA"/>
</dbReference>
<evidence type="ECO:0000256" key="2">
    <source>
        <dbReference type="SAM" id="MobiDB-lite"/>
    </source>
</evidence>
<name>M0DU74_9EURY</name>
<sequence length="352" mass="37547">MTTAERIAAVGTYGAATDEGVHTVAVDPDTGTMRRLDAVAAGPDPTFVTFDPSGEHLYAAVRESEEGVIRSYAVDRDTGELTERDSARSGAAAPCYCSVDETGEFLLVAHYAGGAVSMLPLDAAGGVDSPAEVIEHRGSSVDPERQTAPHPHSITLGPENRFAYVPDLGTDQVHVYAVERDEASLSRVDALDLAPGAGPRHLSFAPDGDRAYLINELDSTVTVLRRKSDGTLTERATVSTLPPEFAGDNKTAEIAVHPSGKFVYGSNRGLDTVVTFAVDGETIERVDQTPTGGEWPRHFAIAPDGERLFAENRHTNDIVAFDIDAETGALSPTGESLSVSEPVCMRWRPDRD</sequence>
<dbReference type="Pfam" id="PF10282">
    <property type="entry name" value="Lactonase"/>
    <property type="match status" value="1"/>
</dbReference>
<evidence type="ECO:0000313" key="3">
    <source>
        <dbReference type="EMBL" id="ELZ39045.1"/>
    </source>
</evidence>
<dbReference type="AlphaFoldDB" id="M0DU74"/>
<dbReference type="InterPro" id="IPR050282">
    <property type="entry name" value="Cycloisomerase_2"/>
</dbReference>
<dbReference type="InterPro" id="IPR019405">
    <property type="entry name" value="Lactonase_7-beta_prop"/>
</dbReference>
<evidence type="ECO:0000313" key="4">
    <source>
        <dbReference type="Proteomes" id="UP000011514"/>
    </source>
</evidence>
<reference evidence="3 4" key="1">
    <citation type="journal article" date="2014" name="PLoS Genet.">
        <title>Phylogenetically driven sequencing of extremely halophilic archaea reveals strategies for static and dynamic osmo-response.</title>
        <authorList>
            <person name="Becker E.A."/>
            <person name="Seitzer P.M."/>
            <person name="Tritt A."/>
            <person name="Larsen D."/>
            <person name="Krusor M."/>
            <person name="Yao A.I."/>
            <person name="Wu D."/>
            <person name="Madern D."/>
            <person name="Eisen J.A."/>
            <person name="Darling A.E."/>
            <person name="Facciotti M.T."/>
        </authorList>
    </citation>
    <scope>NUCLEOTIDE SEQUENCE [LARGE SCALE GENOMIC DNA]</scope>
    <source>
        <strain evidence="3 4">DSM 1137</strain>
    </source>
</reference>
<protein>
    <submittedName>
        <fullName evidence="3">6-phosphogluconolactonase</fullName>
    </submittedName>
</protein>
<gene>
    <name evidence="3" type="ORF">C471_08735</name>
</gene>
<dbReference type="InterPro" id="IPR011048">
    <property type="entry name" value="Haem_d1_sf"/>
</dbReference>
<comment type="similarity">
    <text evidence="1">Belongs to the cycloisomerase 2 family.</text>
</comment>
<dbReference type="GO" id="GO:0005829">
    <property type="term" value="C:cytosol"/>
    <property type="evidence" value="ECO:0007669"/>
    <property type="project" value="TreeGrafter"/>
</dbReference>
<dbReference type="PANTHER" id="PTHR30344:SF1">
    <property type="entry name" value="6-PHOSPHOGLUCONOLACTONASE"/>
    <property type="match status" value="1"/>
</dbReference>
<dbReference type="InterPro" id="IPR015943">
    <property type="entry name" value="WD40/YVTN_repeat-like_dom_sf"/>
</dbReference>
<feature type="compositionally biased region" description="Basic and acidic residues" evidence="2">
    <location>
        <begin position="138"/>
        <end position="147"/>
    </location>
</feature>
<dbReference type="Proteomes" id="UP000011514">
    <property type="component" value="Unassembled WGS sequence"/>
</dbReference>
<dbReference type="PANTHER" id="PTHR30344">
    <property type="entry name" value="6-PHOSPHOGLUCONOLACTONASE-RELATED"/>
    <property type="match status" value="1"/>
</dbReference>
<organism evidence="3 4">
    <name type="scientific">Halorubrum saccharovorum DSM 1137</name>
    <dbReference type="NCBI Taxonomy" id="1227484"/>
    <lineage>
        <taxon>Archaea</taxon>
        <taxon>Methanobacteriati</taxon>
        <taxon>Methanobacteriota</taxon>
        <taxon>Stenosarchaea group</taxon>
        <taxon>Halobacteria</taxon>
        <taxon>Halobacteriales</taxon>
        <taxon>Haloferacaceae</taxon>
        <taxon>Halorubrum</taxon>
    </lineage>
</organism>
<dbReference type="OrthoDB" id="201589at2157"/>
<feature type="region of interest" description="Disordered" evidence="2">
    <location>
        <begin position="138"/>
        <end position="158"/>
    </location>
</feature>
<keyword evidence="4" id="KW-1185">Reference proteome</keyword>
<evidence type="ECO:0000256" key="1">
    <source>
        <dbReference type="ARBA" id="ARBA00005564"/>
    </source>
</evidence>
<dbReference type="STRING" id="1227484.C471_08735"/>
<dbReference type="GO" id="GO:0017057">
    <property type="term" value="F:6-phosphogluconolactonase activity"/>
    <property type="evidence" value="ECO:0007669"/>
    <property type="project" value="TreeGrafter"/>
</dbReference>